<dbReference type="EnsemblBacteria" id="ABA49949">
    <property type="protein sequence ID" value="ABA49949"/>
    <property type="gene ID" value="BURPS1710b_0894"/>
</dbReference>
<reference evidence="2 3" key="1">
    <citation type="submission" date="2005-09" db="EMBL/GenBank/DDBJ databases">
        <authorList>
            <person name="Woods D.E."/>
            <person name="Nierman W.C."/>
        </authorList>
    </citation>
    <scope>NUCLEOTIDE SEQUENCE [LARGE SCALE GENOMIC DNA]</scope>
    <source>
        <strain evidence="2 3">1710b</strain>
    </source>
</reference>
<dbReference type="Proteomes" id="UP000002700">
    <property type="component" value="Chromosome I"/>
</dbReference>
<feature type="compositionally biased region" description="Polar residues" evidence="1">
    <location>
        <begin position="10"/>
        <end position="27"/>
    </location>
</feature>
<protein>
    <submittedName>
        <fullName evidence="2">Uncharacterized protein</fullName>
    </submittedName>
</protein>
<evidence type="ECO:0000313" key="2">
    <source>
        <dbReference type="EMBL" id="ABA49949.1"/>
    </source>
</evidence>
<name>Q3JVU6_BURP1</name>
<proteinExistence type="predicted"/>
<dbReference type="HOGENOM" id="CLU_1114179_0_0_4"/>
<sequence>MNRPVKHTTAAKSPQRSLDKTLLTNPSKPRRARARRPAASCRHVPARRHFGVHRHAKRPRLGIARIAQRVRLIGVEHDRVARREQLAALMDADFERAFADDKIHARAGRARRAVFGVQRRDPQLVKLGDRGLAFRIQRARGKAPIRADDAHRALGAQMLETVDRVAAQERGDRHLQRGRDLAEHLDRRHAARRFDLREHRARHAREPRERVERQLAFRAQPREIHADEPLERIERRMRRIGIGRRSGIL</sequence>
<organism evidence="2 3">
    <name type="scientific">Burkholderia pseudomallei (strain 1710b)</name>
    <dbReference type="NCBI Taxonomy" id="320372"/>
    <lineage>
        <taxon>Bacteria</taxon>
        <taxon>Pseudomonadati</taxon>
        <taxon>Pseudomonadota</taxon>
        <taxon>Betaproteobacteria</taxon>
        <taxon>Burkholderiales</taxon>
        <taxon>Burkholderiaceae</taxon>
        <taxon>Burkholderia</taxon>
        <taxon>pseudomallei group</taxon>
    </lineage>
</organism>
<dbReference type="EMBL" id="CP000124">
    <property type="protein sequence ID" value="ABA49949.1"/>
    <property type="molecule type" value="Genomic_DNA"/>
</dbReference>
<accession>Q3JVU6</accession>
<evidence type="ECO:0000313" key="3">
    <source>
        <dbReference type="Proteomes" id="UP000002700"/>
    </source>
</evidence>
<gene>
    <name evidence="2" type="ordered locus">BURPS1710b_0894</name>
</gene>
<dbReference type="KEGG" id="bpm:BURPS1710b_0894"/>
<evidence type="ECO:0000256" key="1">
    <source>
        <dbReference type="SAM" id="MobiDB-lite"/>
    </source>
</evidence>
<feature type="region of interest" description="Disordered" evidence="1">
    <location>
        <begin position="1"/>
        <end position="40"/>
    </location>
</feature>
<dbReference type="AlphaFoldDB" id="Q3JVU6"/>